<feature type="region of interest" description="Disordered" evidence="1">
    <location>
        <begin position="1"/>
        <end position="29"/>
    </location>
</feature>
<reference evidence="2 3" key="1">
    <citation type="journal article" date="2018" name="Biotechnol. Biofuels">
        <title>Integrative visual omics of the white-rot fungus Polyporus brumalis exposes the biotechnological potential of its oxidative enzymes for delignifying raw plant biomass.</title>
        <authorList>
            <person name="Miyauchi S."/>
            <person name="Rancon A."/>
            <person name="Drula E."/>
            <person name="Hage H."/>
            <person name="Chaduli D."/>
            <person name="Favel A."/>
            <person name="Grisel S."/>
            <person name="Henrissat B."/>
            <person name="Herpoel-Gimbert I."/>
            <person name="Ruiz-Duenas F.J."/>
            <person name="Chevret D."/>
            <person name="Hainaut M."/>
            <person name="Lin J."/>
            <person name="Wang M."/>
            <person name="Pangilinan J."/>
            <person name="Lipzen A."/>
            <person name="Lesage-Meessen L."/>
            <person name="Navarro D."/>
            <person name="Riley R."/>
            <person name="Grigoriev I.V."/>
            <person name="Zhou S."/>
            <person name="Raouche S."/>
            <person name="Rosso M.N."/>
        </authorList>
    </citation>
    <scope>NUCLEOTIDE SEQUENCE [LARGE SCALE GENOMIC DNA]</scope>
    <source>
        <strain evidence="2 3">BRFM 1820</strain>
    </source>
</reference>
<keyword evidence="3" id="KW-1185">Reference proteome</keyword>
<organism evidence="2 3">
    <name type="scientific">Lentinus brumalis</name>
    <dbReference type="NCBI Taxonomy" id="2498619"/>
    <lineage>
        <taxon>Eukaryota</taxon>
        <taxon>Fungi</taxon>
        <taxon>Dikarya</taxon>
        <taxon>Basidiomycota</taxon>
        <taxon>Agaricomycotina</taxon>
        <taxon>Agaricomycetes</taxon>
        <taxon>Polyporales</taxon>
        <taxon>Polyporaceae</taxon>
        <taxon>Lentinus</taxon>
    </lineage>
</organism>
<proteinExistence type="predicted"/>
<feature type="region of interest" description="Disordered" evidence="1">
    <location>
        <begin position="59"/>
        <end position="109"/>
    </location>
</feature>
<feature type="compositionally biased region" description="Basic and acidic residues" evidence="1">
    <location>
        <begin position="59"/>
        <end position="81"/>
    </location>
</feature>
<evidence type="ECO:0000313" key="2">
    <source>
        <dbReference type="EMBL" id="RDX47555.1"/>
    </source>
</evidence>
<name>A0A371D4U9_9APHY</name>
<dbReference type="Proteomes" id="UP000256964">
    <property type="component" value="Unassembled WGS sequence"/>
</dbReference>
<sequence>MSALLCSLSAPSGGSVSSPSIPSFSAEASLEGRERNEAYWKINSPPTGSLRLGTRGVRREGRVGGQCDVRDTRAGSERVGRELTGGGGEATRCSGLRGTGRGSEKTKAK</sequence>
<protein>
    <submittedName>
        <fullName evidence="2">Uncharacterized protein</fullName>
    </submittedName>
</protein>
<accession>A0A371D4U9</accession>
<dbReference type="EMBL" id="KZ857418">
    <property type="protein sequence ID" value="RDX47555.1"/>
    <property type="molecule type" value="Genomic_DNA"/>
</dbReference>
<feature type="compositionally biased region" description="Low complexity" evidence="1">
    <location>
        <begin position="7"/>
        <end position="29"/>
    </location>
</feature>
<evidence type="ECO:0000313" key="3">
    <source>
        <dbReference type="Proteomes" id="UP000256964"/>
    </source>
</evidence>
<evidence type="ECO:0000256" key="1">
    <source>
        <dbReference type="SAM" id="MobiDB-lite"/>
    </source>
</evidence>
<dbReference type="AlphaFoldDB" id="A0A371D4U9"/>
<gene>
    <name evidence="2" type="ORF">OH76DRAFT_772141</name>
</gene>